<organism evidence="2 3">
    <name type="scientific">Mycoplasma todarodis</name>
    <dbReference type="NCBI Taxonomy" id="1937191"/>
    <lineage>
        <taxon>Bacteria</taxon>
        <taxon>Bacillati</taxon>
        <taxon>Mycoplasmatota</taxon>
        <taxon>Mollicutes</taxon>
        <taxon>Mycoplasmataceae</taxon>
        <taxon>Mycoplasma</taxon>
    </lineage>
</organism>
<dbReference type="AlphaFoldDB" id="A0A4R0XQB2"/>
<dbReference type="InterPro" id="IPR029062">
    <property type="entry name" value="Class_I_gatase-like"/>
</dbReference>
<dbReference type="PANTHER" id="PTHR30237:SF4">
    <property type="entry name" value="LD-CARBOXYPEPTIDASE C-TERMINAL DOMAIN-CONTAINING PROTEIN"/>
    <property type="match status" value="1"/>
</dbReference>
<gene>
    <name evidence="2" type="ORF">C4B25_02350</name>
</gene>
<evidence type="ECO:0000259" key="1">
    <source>
        <dbReference type="Pfam" id="PF02016"/>
    </source>
</evidence>
<reference evidence="2 3" key="1">
    <citation type="submission" date="2018-02" db="EMBL/GenBank/DDBJ databases">
        <title>Mycoplasma marinum and Mycoplasma todarodis sp. nov., moderately halophilic and psychrotolerant mycoplasmas isolated from cephalopods.</title>
        <authorList>
            <person name="Viver T."/>
        </authorList>
    </citation>
    <scope>NUCLEOTIDE SEQUENCE [LARGE SCALE GENOMIC DNA]</scope>
    <source>
        <strain evidence="2 3">5H</strain>
    </source>
</reference>
<dbReference type="PANTHER" id="PTHR30237">
    <property type="entry name" value="MURAMOYLTETRAPEPTIDE CARBOXYPEPTIDASE"/>
    <property type="match status" value="1"/>
</dbReference>
<dbReference type="InterPro" id="IPR040449">
    <property type="entry name" value="Peptidase_S66_N"/>
</dbReference>
<dbReference type="Proteomes" id="UP000291072">
    <property type="component" value="Unassembled WGS sequence"/>
</dbReference>
<name>A0A4R0XQB2_9MOLU</name>
<dbReference type="OrthoDB" id="9807329at2"/>
<dbReference type="Gene3D" id="3.40.50.10740">
    <property type="entry name" value="Class I glutamine amidotransferase-like"/>
    <property type="match status" value="1"/>
</dbReference>
<dbReference type="EMBL" id="PSZP01000014">
    <property type="protein sequence ID" value="TCG11065.1"/>
    <property type="molecule type" value="Genomic_DNA"/>
</dbReference>
<dbReference type="SUPFAM" id="SSF52317">
    <property type="entry name" value="Class I glutamine amidotransferase-like"/>
    <property type="match status" value="1"/>
</dbReference>
<dbReference type="Pfam" id="PF02016">
    <property type="entry name" value="Peptidase_S66"/>
    <property type="match status" value="1"/>
</dbReference>
<protein>
    <recommendedName>
        <fullName evidence="1">LD-carboxypeptidase N-terminal domain-containing protein</fullName>
    </recommendedName>
</protein>
<accession>A0A4R0XQB2</accession>
<proteinExistence type="predicted"/>
<dbReference type="InterPro" id="IPR027478">
    <property type="entry name" value="LdcA_N"/>
</dbReference>
<keyword evidence="3" id="KW-1185">Reference proteome</keyword>
<comment type="caution">
    <text evidence="2">The sequence shown here is derived from an EMBL/GenBank/DDBJ whole genome shotgun (WGS) entry which is preliminary data.</text>
</comment>
<sequence length="192" mass="21939">MFKTTLKKGDKVSLQSLSGGMAGDERFIHKFLIGEQRIKDMGLVPVRSEHSMKGFKFIAENPDKRAEDLMKAFKDPEIKMIIANIGGVDSHTIIPYLDLEVIKNNPKPVLGYSDTTSIHLLLYTLGIQTYYGPSVLDGFAENVEMHKITKESVETILFTNEEQEVIQAQEWTSEFLDWTNESFDYVKRKMNK</sequence>
<dbReference type="InterPro" id="IPR003507">
    <property type="entry name" value="S66_fam"/>
</dbReference>
<dbReference type="RefSeq" id="WP_131613455.1">
    <property type="nucleotide sequence ID" value="NZ_PSZP01000014.1"/>
</dbReference>
<feature type="domain" description="LD-carboxypeptidase N-terminal" evidence="1">
    <location>
        <begin position="14"/>
        <end position="132"/>
    </location>
</feature>
<evidence type="ECO:0000313" key="3">
    <source>
        <dbReference type="Proteomes" id="UP000291072"/>
    </source>
</evidence>
<evidence type="ECO:0000313" key="2">
    <source>
        <dbReference type="EMBL" id="TCG11065.1"/>
    </source>
</evidence>